<proteinExistence type="inferred from homology"/>
<keyword evidence="13" id="KW-1133">Transmembrane helix</keyword>
<evidence type="ECO:0000313" key="15">
    <source>
        <dbReference type="EMBL" id="RYN51740.1"/>
    </source>
</evidence>
<evidence type="ECO:0000256" key="6">
    <source>
        <dbReference type="ARBA" id="ARBA00005668"/>
    </source>
</evidence>
<keyword evidence="10 13" id="KW-0472">Membrane</keyword>
<evidence type="ECO:0000256" key="11">
    <source>
        <dbReference type="ARBA" id="ARBA00023140"/>
    </source>
</evidence>
<dbReference type="GO" id="GO:0005783">
    <property type="term" value="C:endoplasmic reticulum"/>
    <property type="evidence" value="ECO:0007669"/>
    <property type="project" value="UniProtKB-SubCell"/>
</dbReference>
<keyword evidence="9" id="KW-0496">Mitochondrion</keyword>
<dbReference type="GO" id="GO:0005739">
    <property type="term" value="C:mitochondrion"/>
    <property type="evidence" value="ECO:0007669"/>
    <property type="project" value="UniProtKB-SubCell"/>
</dbReference>
<evidence type="ECO:0000259" key="14">
    <source>
        <dbReference type="Pfam" id="PF12697"/>
    </source>
</evidence>
<dbReference type="Proteomes" id="UP000292402">
    <property type="component" value="Unassembled WGS sequence"/>
</dbReference>
<dbReference type="AlphaFoldDB" id="A0A4V1WN45"/>
<gene>
    <name evidence="15" type="ORF">AA0114_g5274</name>
</gene>
<comment type="subcellular location">
    <subcellularLocation>
        <location evidence="2">Endoplasmic reticulum</location>
    </subcellularLocation>
    <subcellularLocation>
        <location evidence="4">Membrane</location>
    </subcellularLocation>
    <subcellularLocation>
        <location evidence="1">Mitochondrion</location>
    </subcellularLocation>
    <subcellularLocation>
        <location evidence="3">Peroxisome</location>
    </subcellularLocation>
</comment>
<evidence type="ECO:0000256" key="4">
    <source>
        <dbReference type="ARBA" id="ARBA00004370"/>
    </source>
</evidence>
<comment type="pathway">
    <text evidence="5">Mycotoxin biosynthesis.</text>
</comment>
<evidence type="ECO:0000256" key="7">
    <source>
        <dbReference type="ARBA" id="ARBA00022824"/>
    </source>
</evidence>
<dbReference type="InterPro" id="IPR029058">
    <property type="entry name" value="AB_hydrolase_fold"/>
</dbReference>
<feature type="transmembrane region" description="Helical" evidence="13">
    <location>
        <begin position="1121"/>
        <end position="1143"/>
    </location>
</feature>
<dbReference type="PANTHER" id="PTHR48182:SF2">
    <property type="entry name" value="PROTEIN SERAC1"/>
    <property type="match status" value="1"/>
</dbReference>
<feature type="compositionally biased region" description="Low complexity" evidence="12">
    <location>
        <begin position="920"/>
        <end position="931"/>
    </location>
</feature>
<evidence type="ECO:0000256" key="9">
    <source>
        <dbReference type="ARBA" id="ARBA00023128"/>
    </source>
</evidence>
<dbReference type="Gene3D" id="3.40.50.1820">
    <property type="entry name" value="alpha/beta hydrolase"/>
    <property type="match status" value="1"/>
</dbReference>
<feature type="transmembrane region" description="Helical" evidence="13">
    <location>
        <begin position="12"/>
        <end position="31"/>
    </location>
</feature>
<evidence type="ECO:0000256" key="10">
    <source>
        <dbReference type="ARBA" id="ARBA00023136"/>
    </source>
</evidence>
<accession>A0A4V1WN45</accession>
<comment type="similarity">
    <text evidence="6">Belongs to the AB hydrolase superfamily. AKT2 hydrolase family.</text>
</comment>
<keyword evidence="11" id="KW-0576">Peroxisome</keyword>
<evidence type="ECO:0000256" key="5">
    <source>
        <dbReference type="ARBA" id="ARBA00004685"/>
    </source>
</evidence>
<keyword evidence="13" id="KW-0812">Transmembrane</keyword>
<evidence type="ECO:0000256" key="13">
    <source>
        <dbReference type="SAM" id="Phobius"/>
    </source>
</evidence>
<dbReference type="InterPro" id="IPR000073">
    <property type="entry name" value="AB_hydrolase_1"/>
</dbReference>
<dbReference type="Pfam" id="PF12697">
    <property type="entry name" value="Abhydrolase_6"/>
    <property type="match status" value="1"/>
</dbReference>
<dbReference type="GO" id="GO:0016020">
    <property type="term" value="C:membrane"/>
    <property type="evidence" value="ECO:0007669"/>
    <property type="project" value="UniProtKB-SubCell"/>
</dbReference>
<feature type="region of interest" description="Disordered" evidence="12">
    <location>
        <begin position="804"/>
        <end position="931"/>
    </location>
</feature>
<evidence type="ECO:0000256" key="1">
    <source>
        <dbReference type="ARBA" id="ARBA00004173"/>
    </source>
</evidence>
<evidence type="ECO:0000256" key="3">
    <source>
        <dbReference type="ARBA" id="ARBA00004275"/>
    </source>
</evidence>
<comment type="caution">
    <text evidence="15">The sequence shown here is derived from an EMBL/GenBank/DDBJ whole genome shotgun (WGS) entry which is preliminary data.</text>
</comment>
<dbReference type="EMBL" id="PDXA01000015">
    <property type="protein sequence ID" value="RYN51740.1"/>
    <property type="molecule type" value="Genomic_DNA"/>
</dbReference>
<feature type="transmembrane region" description="Helical" evidence="13">
    <location>
        <begin position="1086"/>
        <end position="1109"/>
    </location>
</feature>
<keyword evidence="7" id="KW-0256">Endoplasmic reticulum</keyword>
<organism evidence="15 16">
    <name type="scientific">Alternaria tenuissima</name>
    <dbReference type="NCBI Taxonomy" id="119927"/>
    <lineage>
        <taxon>Eukaryota</taxon>
        <taxon>Fungi</taxon>
        <taxon>Dikarya</taxon>
        <taxon>Ascomycota</taxon>
        <taxon>Pezizomycotina</taxon>
        <taxon>Dothideomycetes</taxon>
        <taxon>Pleosporomycetidae</taxon>
        <taxon>Pleosporales</taxon>
        <taxon>Pleosporineae</taxon>
        <taxon>Pleosporaceae</taxon>
        <taxon>Alternaria</taxon>
        <taxon>Alternaria sect. Alternaria</taxon>
        <taxon>Alternaria alternata complex</taxon>
    </lineage>
</organism>
<name>A0A4V1WN45_9PLEO</name>
<evidence type="ECO:0000256" key="2">
    <source>
        <dbReference type="ARBA" id="ARBA00004240"/>
    </source>
</evidence>
<evidence type="ECO:0000256" key="8">
    <source>
        <dbReference type="ARBA" id="ARBA00023026"/>
    </source>
</evidence>
<dbReference type="PANTHER" id="PTHR48182">
    <property type="entry name" value="PROTEIN SERAC1"/>
    <property type="match status" value="1"/>
</dbReference>
<protein>
    <recommendedName>
        <fullName evidence="14">AB hydrolase-1 domain-containing protein</fullName>
    </recommendedName>
</protein>
<evidence type="ECO:0000256" key="12">
    <source>
        <dbReference type="SAM" id="MobiDB-lite"/>
    </source>
</evidence>
<dbReference type="SUPFAM" id="SSF53474">
    <property type="entry name" value="alpha/beta-Hydrolases"/>
    <property type="match status" value="1"/>
</dbReference>
<feature type="compositionally biased region" description="Basic and acidic residues" evidence="12">
    <location>
        <begin position="804"/>
        <end position="816"/>
    </location>
</feature>
<dbReference type="InterPro" id="IPR052374">
    <property type="entry name" value="SERAC1"/>
</dbReference>
<keyword evidence="8" id="KW-0843">Virulence</keyword>
<evidence type="ECO:0000313" key="16">
    <source>
        <dbReference type="Proteomes" id="UP000292402"/>
    </source>
</evidence>
<sequence length="1147" mass="129792">MAEPLAAESLAAVLGVVVSVLSVIVQTGIYFNSAAHTSRDVQVIAENVRATETTLRSLEADIGNFRRSNQFYSSWSDPAKSVVEEVKTTVEELNRRLPRLQTNGKLSTIEQKKWPLAREETMLLLARLKVLEQKLTLIKGALAQGSMLAVQDTVKGIEEISLRAETLPSSRAQQSFVAPPHDPQMDILYLEYAKDSDKSLPKTGDDQREGLETVTEGYSAVVDIVFVHGLGGNSETSWKASNGVSWLHDLLPYDLQNARIMNFDYDPRRYNLVAQPLAAIAKDLSRELWEARVATEASTRPLIFIAHSLGGLIVKHALLDSAYELEHDPAKDAGFLLKSTHSVIFFGTPHQGVNRTPLLQWLNINAERYPKGFLQSFRWTDMQQAQYMKISGNFSTISFHETLRTQTTGQHALMMPQSATEGSGTVNEGLNTNHRDLVKFKSKYDVEYRQVLARLQTEIAHITDQVIEIQIANSRDDLADGDDSSSFRDSAYETWSATDSVQGIISLPGVREEMLDILINDASLGRCGQEVLQDLDADKFVNLFKALLETFARELRDEAEGKEQRGAAHVFWRNAAYAAKCACEYWSGVESSKMTELLAQLPEKKIQLDHILQQISPLTSPEDIPDKNSDTGNDWEDQDLEDIQEPVHLKRLEDFITNSSAFGNLRAELRKMARPNTSTRATEIDYDVLFTKPLMSAVQDLCKRAVEHAAGTKLSWWPLIEPEQELRPNYTRIYSQLYIGSSRANACFHDDIPTPLAEKLFPALTATRDIAQNWPWMPHREANNSKAVLLRGTTLMRVLYEASEQRRNLTDSDRSTKHNNTTVEFSDEQDRHEMGPEVESDYTRAGDRVTASSSRSRGKHSMTLNDGQDIEMTPTVDKPATTRQEGSEGNGGGNDRRGSREDRERNDGQEPKRNSSADDSGTTSGEGCSGESNPVLFLSLDIIKNDSRACSVDVGEKDYDTMKNLYRSYKDLRSSNFWNYKRPTGVKFYRFRSFISKEKRRYRVDIHRETEEYPPETDKTYEWKLEDEDGKMYPNGETWHFLNNPEDCGTSAILKEMLPKKIKDENKSRMTMYGIYIEQQHSVWQIFIPVLLVLGVTLGGTLWFIFPWLKDHHDDLQNATVPVMLALAVVQFILTFLTSLIIFRWSL</sequence>
<feature type="compositionally biased region" description="Basic and acidic residues" evidence="12">
    <location>
        <begin position="894"/>
        <end position="916"/>
    </location>
</feature>
<feature type="domain" description="AB hydrolase-1" evidence="14">
    <location>
        <begin position="224"/>
        <end position="379"/>
    </location>
</feature>
<feature type="compositionally biased region" description="Basic and acidic residues" evidence="12">
    <location>
        <begin position="828"/>
        <end position="847"/>
    </location>
</feature>
<reference evidence="16" key="1">
    <citation type="journal article" date="2019" name="bioRxiv">
        <title>Genomics, evolutionary history and diagnostics of the Alternaria alternata species group including apple and Asian pear pathotypes.</title>
        <authorList>
            <person name="Armitage A.D."/>
            <person name="Cockerton H.M."/>
            <person name="Sreenivasaprasad S."/>
            <person name="Woodhall J.W."/>
            <person name="Lane C.R."/>
            <person name="Harrison R.J."/>
            <person name="Clarkson J.P."/>
        </authorList>
    </citation>
    <scope>NUCLEOTIDE SEQUENCE [LARGE SCALE GENOMIC DNA]</scope>
    <source>
        <strain evidence="16">FERA 1082</strain>
    </source>
</reference>